<evidence type="ECO:0000313" key="7">
    <source>
        <dbReference type="EMBL" id="USJ22783.1"/>
    </source>
</evidence>
<dbReference type="GO" id="GO:0009306">
    <property type="term" value="P:protein secretion"/>
    <property type="evidence" value="ECO:0007669"/>
    <property type="project" value="InterPro"/>
</dbReference>
<dbReference type="GO" id="GO:0005886">
    <property type="term" value="C:plasma membrane"/>
    <property type="evidence" value="ECO:0007669"/>
    <property type="project" value="InterPro"/>
</dbReference>
<evidence type="ECO:0000259" key="6">
    <source>
        <dbReference type="Pfam" id="PF04357"/>
    </source>
</evidence>
<dbReference type="PANTHER" id="PTHR36985">
    <property type="entry name" value="TRANSLOCATION AND ASSEMBLY MODULE SUBUNIT TAMB"/>
    <property type="match status" value="1"/>
</dbReference>
<evidence type="ECO:0000256" key="5">
    <source>
        <dbReference type="SAM" id="Phobius"/>
    </source>
</evidence>
<dbReference type="RefSeq" id="WP_090295379.1">
    <property type="nucleotide sequence ID" value="NZ_CP098807.1"/>
</dbReference>
<feature type="transmembrane region" description="Helical" evidence="5">
    <location>
        <begin position="12"/>
        <end position="35"/>
    </location>
</feature>
<sequence>MNQVVRFLRATLRYGLRVLGVIAVVALLLVAFVGFTTPGARLVAWAIEKYAATPDQIVRIADPSALLTGKFTAGSITLFDGEGVYAEVRDLDLTWSPAALLSFRFEAAALSAGSVRVERLPIPSSETKEVRSTFALPVDVKIDAIDLKEVIIGKAIAGEDQFLTASGKVNATNESIALQLAAAQRDRPEARAVADIVFNPAGNELKLEATVDEPNNGVLAKLLRLPNEPAVNIKLTGEGPLSDWAGSATAALDGSEILKLDGRHVQTPDGMHRLTVNGGGGFGSLMPPALRPMFEGDTSLDIAAAFNDQGLVQVDKAHVTTGALSFAAFGTYDSKGENNLKARLAGTNGPVDFRWPLQKGEAQAKINAVDFSLIGDAQAAILDLTADVTSLAVPDVALGAVKLSARSDGFNLQAQSGPVKAAIEVGEAGFNDPNLARLVQVPLKVDAILSVTKENIAFNPVTIESPGIGGSLTGAFYRDENTVSAAFKLFAVPDALPPAAAAKFDGTIALSGEVKTATDGGVTVEGLELKSGTIEAAGTVALAQSNLTADLRGTLPDLGKLLADAKGQADFTAAVTGPLSELGIKAELTSSGATLAGRTLSDLNVKADAKANPSSPQASLTATGALDGQAIDVKADVVSKDGQTAIPVLEARIGENKLTGAISFTPDFKPDGTVSFDLPDIGLLAAMAGQKASGDLNGSAAIKTQNGITSVVVKAGGSGIKRDALTISRPTADITIADLAALAIKGSIRAETVAQGENRVSGLAVDFEQQAGRTGFAIDGKYDGGPLTVKGDLAGAKGRTEIRLASFGATPKGIALKLAQPTVIAIENGTVRLNALTIQASKGTIAVNGTAGEKLDITAKLNALPAALVNAFAPDLGAEGTIAGTVDVEGAASAPVVAYDLKWSGASLAAARTAGVAAFDVTADGKFANNKVTLDTTLSGAGGLSFKGGGNVDIGGNMPIAMKFSGNVPFALIANLMAEKGFTLTGQANVDVAISGSAKAPQIAGTITTSGGRLVDVRRNLALNDLTANVALDGKQATISRLSANLATGGSVEASGTVGTVPGSGFPANLTIKLNNATYVDGTLFNANVAGEMTLTGPLVATPTLGGKVTIRKASITIPEKLPTSLSAIDIKHKNAPPKVRKMVKDLRKDEVPAAGANASGVIAFDLGVNAHQIFVRGRGIDAELGGDLTIRGTAVQPIVSGGFEMRRGRLEILGKRLTFTDGNIGFGGDLIPTLDLKATSSVGATTITVAVAGLANNPQIAFSSSPALPQDEILAQLIFNRSLSNLSAFQIAQLASAVSQLAGGGSTSLLDGLRNKLGVDDLDVTTDENGGASVRAGKYLNDRTYIELQQGSDSASSKAVINLDVGKGVKLKGSAAGDGSASGGVFFEKEY</sequence>
<dbReference type="Proteomes" id="UP001055460">
    <property type="component" value="Chromosome"/>
</dbReference>
<dbReference type="GO" id="GO:0097347">
    <property type="term" value="C:TAM protein secretion complex"/>
    <property type="evidence" value="ECO:0007669"/>
    <property type="project" value="TreeGrafter"/>
</dbReference>
<dbReference type="EMBL" id="CP098807">
    <property type="protein sequence ID" value="USJ22783.1"/>
    <property type="molecule type" value="Genomic_DNA"/>
</dbReference>
<keyword evidence="4 5" id="KW-0472">Membrane</keyword>
<gene>
    <name evidence="7" type="ORF">NE863_16025</name>
</gene>
<proteinExistence type="predicted"/>
<keyword evidence="2 5" id="KW-0812">Transmembrane</keyword>
<evidence type="ECO:0000256" key="2">
    <source>
        <dbReference type="ARBA" id="ARBA00022692"/>
    </source>
</evidence>
<dbReference type="InterPro" id="IPR007452">
    <property type="entry name" value="TamB_C"/>
</dbReference>
<evidence type="ECO:0000256" key="1">
    <source>
        <dbReference type="ARBA" id="ARBA00004167"/>
    </source>
</evidence>
<evidence type="ECO:0000256" key="3">
    <source>
        <dbReference type="ARBA" id="ARBA00022989"/>
    </source>
</evidence>
<accession>A0A9Q8Y5I3</accession>
<dbReference type="PANTHER" id="PTHR36985:SF1">
    <property type="entry name" value="TRANSLOCATION AND ASSEMBLY MODULE SUBUNIT TAMB"/>
    <property type="match status" value="1"/>
</dbReference>
<evidence type="ECO:0000256" key="4">
    <source>
        <dbReference type="ARBA" id="ARBA00023136"/>
    </source>
</evidence>
<feature type="domain" description="Translocation and assembly module TamB C-terminal" evidence="6">
    <location>
        <begin position="1041"/>
        <end position="1392"/>
    </location>
</feature>
<keyword evidence="3 5" id="KW-1133">Transmembrane helix</keyword>
<organism evidence="7 8">
    <name type="scientific">Ensifer adhaerens</name>
    <name type="common">Sinorhizobium morelense</name>
    <dbReference type="NCBI Taxonomy" id="106592"/>
    <lineage>
        <taxon>Bacteria</taxon>
        <taxon>Pseudomonadati</taxon>
        <taxon>Pseudomonadota</taxon>
        <taxon>Alphaproteobacteria</taxon>
        <taxon>Hyphomicrobiales</taxon>
        <taxon>Rhizobiaceae</taxon>
        <taxon>Sinorhizobium/Ensifer group</taxon>
        <taxon>Ensifer</taxon>
    </lineage>
</organism>
<reference evidence="7" key="1">
    <citation type="submission" date="2022-06" db="EMBL/GenBank/DDBJ databases">
        <title>Physiological and biochemical characterization and genomic elucidation of a strain of the genus Ensifer adhaerens M8 that combines arsenic oxidation and chromium reduction.</title>
        <authorList>
            <person name="Li X."/>
            <person name="Yu c."/>
        </authorList>
    </citation>
    <scope>NUCLEOTIDE SEQUENCE</scope>
    <source>
        <strain evidence="7">M8</strain>
    </source>
</reference>
<dbReference type="Pfam" id="PF04357">
    <property type="entry name" value="TamB"/>
    <property type="match status" value="1"/>
</dbReference>
<comment type="subcellular location">
    <subcellularLocation>
        <location evidence="1">Membrane</location>
        <topology evidence="1">Single-pass membrane protein</topology>
    </subcellularLocation>
</comment>
<dbReference type="OrthoDB" id="7784409at2"/>
<protein>
    <submittedName>
        <fullName evidence="7">Translocation/assembly module TamB</fullName>
    </submittedName>
</protein>
<name>A0A9Q8Y5I3_ENSAD</name>
<evidence type="ECO:0000313" key="8">
    <source>
        <dbReference type="Proteomes" id="UP001055460"/>
    </source>
</evidence>